<keyword evidence="5 8" id="KW-0547">Nucleotide-binding</keyword>
<comment type="pathway">
    <text evidence="8">Amino-acid biosynthesis; L-proline biosynthesis; L-glutamate 5-semialdehyde from L-glutamate: step 1/2.</text>
</comment>
<comment type="subcellular location">
    <subcellularLocation>
        <location evidence="8">Cytoplasm</location>
    </subcellularLocation>
</comment>
<dbReference type="Gene3D" id="3.40.1160.10">
    <property type="entry name" value="Acetylglutamate kinase-like"/>
    <property type="match status" value="2"/>
</dbReference>
<keyword evidence="2 8" id="KW-0028">Amino-acid biosynthesis</keyword>
<evidence type="ECO:0000256" key="4">
    <source>
        <dbReference type="ARBA" id="ARBA00022679"/>
    </source>
</evidence>
<dbReference type="CDD" id="cd21157">
    <property type="entry name" value="PUA_G5K"/>
    <property type="match status" value="1"/>
</dbReference>
<evidence type="ECO:0000259" key="9">
    <source>
        <dbReference type="SMART" id="SM00359"/>
    </source>
</evidence>
<keyword evidence="3 8" id="KW-0641">Proline biosynthesis</keyword>
<reference evidence="10 11" key="1">
    <citation type="submission" date="2017-06" db="EMBL/GenBank/DDBJ databases">
        <authorList>
            <person name="Kim H.J."/>
            <person name="Triplett B.A."/>
        </authorList>
    </citation>
    <scope>NUCLEOTIDE SEQUENCE [LARGE SCALE GENOMIC DNA]</scope>
    <source>
        <strain evidence="10 11">DSM 13116</strain>
    </source>
</reference>
<dbReference type="RefSeq" id="WP_089271853.1">
    <property type="nucleotide sequence ID" value="NZ_FZOC01000001.1"/>
</dbReference>
<dbReference type="Proteomes" id="UP000198324">
    <property type="component" value="Unassembled WGS sequence"/>
</dbReference>
<dbReference type="PRINTS" id="PR00474">
    <property type="entry name" value="GLU5KINASE"/>
</dbReference>
<evidence type="ECO:0000256" key="3">
    <source>
        <dbReference type="ARBA" id="ARBA00022650"/>
    </source>
</evidence>
<dbReference type="SUPFAM" id="SSF53633">
    <property type="entry name" value="Carbamate kinase-like"/>
    <property type="match status" value="1"/>
</dbReference>
<keyword evidence="7 8" id="KW-0067">ATP-binding</keyword>
<dbReference type="FunFam" id="3.40.1160.10:FF:000006">
    <property type="entry name" value="Glutamate 5-kinase"/>
    <property type="match status" value="1"/>
</dbReference>
<dbReference type="GO" id="GO:0005524">
    <property type="term" value="F:ATP binding"/>
    <property type="evidence" value="ECO:0007669"/>
    <property type="project" value="UniProtKB-KW"/>
</dbReference>
<dbReference type="GO" id="GO:0004349">
    <property type="term" value="F:glutamate 5-kinase activity"/>
    <property type="evidence" value="ECO:0007669"/>
    <property type="project" value="UniProtKB-UniRule"/>
</dbReference>
<dbReference type="EC" id="2.7.2.11" evidence="8"/>
<dbReference type="PROSITE" id="PS50890">
    <property type="entry name" value="PUA"/>
    <property type="match status" value="1"/>
</dbReference>
<dbReference type="FunFam" id="2.30.130.10:FF:000007">
    <property type="entry name" value="Glutamate 5-kinase"/>
    <property type="match status" value="1"/>
</dbReference>
<dbReference type="InterPro" id="IPR041739">
    <property type="entry name" value="G5K_ProB"/>
</dbReference>
<accession>A0A238Y9B3</accession>
<dbReference type="InterPro" id="IPR002478">
    <property type="entry name" value="PUA"/>
</dbReference>
<dbReference type="SUPFAM" id="SSF88697">
    <property type="entry name" value="PUA domain-like"/>
    <property type="match status" value="1"/>
</dbReference>
<dbReference type="GO" id="GO:0003723">
    <property type="term" value="F:RNA binding"/>
    <property type="evidence" value="ECO:0007669"/>
    <property type="project" value="InterPro"/>
</dbReference>
<feature type="binding site" evidence="8">
    <location>
        <position position="166"/>
    </location>
    <ligand>
        <name>substrate</name>
    </ligand>
</feature>
<keyword evidence="1 8" id="KW-0963">Cytoplasm</keyword>
<dbReference type="PROSITE" id="PS00902">
    <property type="entry name" value="GLUTAMATE_5_KINASE"/>
    <property type="match status" value="1"/>
</dbReference>
<dbReference type="GO" id="GO:0005829">
    <property type="term" value="C:cytosol"/>
    <property type="evidence" value="ECO:0007669"/>
    <property type="project" value="TreeGrafter"/>
</dbReference>
<dbReference type="InterPro" id="IPR036974">
    <property type="entry name" value="PUA_sf"/>
</dbReference>
<proteinExistence type="inferred from homology"/>
<evidence type="ECO:0000313" key="10">
    <source>
        <dbReference type="EMBL" id="SNR67203.1"/>
    </source>
</evidence>
<keyword evidence="4 8" id="KW-0808">Transferase</keyword>
<organism evidence="10 11">
    <name type="scientific">Humidesulfovibrio mexicanus</name>
    <dbReference type="NCBI Taxonomy" id="147047"/>
    <lineage>
        <taxon>Bacteria</taxon>
        <taxon>Pseudomonadati</taxon>
        <taxon>Thermodesulfobacteriota</taxon>
        <taxon>Desulfovibrionia</taxon>
        <taxon>Desulfovibrionales</taxon>
        <taxon>Desulfovibrionaceae</taxon>
        <taxon>Humidesulfovibrio</taxon>
    </lineage>
</organism>
<dbReference type="PANTHER" id="PTHR43654:SF1">
    <property type="entry name" value="ISOPENTENYL PHOSPHATE KINASE"/>
    <property type="match status" value="1"/>
</dbReference>
<evidence type="ECO:0000256" key="1">
    <source>
        <dbReference type="ARBA" id="ARBA00022490"/>
    </source>
</evidence>
<evidence type="ECO:0000256" key="6">
    <source>
        <dbReference type="ARBA" id="ARBA00022777"/>
    </source>
</evidence>
<dbReference type="InterPro" id="IPR005715">
    <property type="entry name" value="Glu_5kinase/COase_Synthase"/>
</dbReference>
<dbReference type="InterPro" id="IPR001048">
    <property type="entry name" value="Asp/Glu/Uridylate_kinase"/>
</dbReference>
<dbReference type="PANTHER" id="PTHR43654">
    <property type="entry name" value="GLUTAMATE 5-KINASE"/>
    <property type="match status" value="1"/>
</dbReference>
<comment type="caution">
    <text evidence="8">Lacks conserved residue(s) required for the propagation of feature annotation.</text>
</comment>
<keyword evidence="6 8" id="KW-0418">Kinase</keyword>
<comment type="function">
    <text evidence="8">Catalyzes the transfer of a phosphate group to glutamate to form L-glutamate 5-phosphate.</text>
</comment>
<dbReference type="EMBL" id="FZOC01000001">
    <property type="protein sequence ID" value="SNR67203.1"/>
    <property type="molecule type" value="Genomic_DNA"/>
</dbReference>
<dbReference type="HAMAP" id="MF_00456">
    <property type="entry name" value="ProB"/>
    <property type="match status" value="1"/>
</dbReference>
<dbReference type="Pfam" id="PF00696">
    <property type="entry name" value="AA_kinase"/>
    <property type="match status" value="1"/>
</dbReference>
<dbReference type="OrthoDB" id="9804434at2"/>
<gene>
    <name evidence="8" type="primary">proB</name>
    <name evidence="10" type="ORF">SAMN04488503_0766</name>
</gene>
<feature type="binding site" evidence="8">
    <location>
        <position position="22"/>
    </location>
    <ligand>
        <name>ATP</name>
        <dbReference type="ChEBI" id="CHEBI:30616"/>
    </ligand>
</feature>
<feature type="binding site" evidence="8">
    <location>
        <position position="154"/>
    </location>
    <ligand>
        <name>substrate</name>
    </ligand>
</feature>
<evidence type="ECO:0000256" key="8">
    <source>
        <dbReference type="HAMAP-Rule" id="MF_00456"/>
    </source>
</evidence>
<dbReference type="Pfam" id="PF01472">
    <property type="entry name" value="PUA"/>
    <property type="match status" value="1"/>
</dbReference>
<evidence type="ECO:0000313" key="11">
    <source>
        <dbReference type="Proteomes" id="UP000198324"/>
    </source>
</evidence>
<dbReference type="GO" id="GO:0055129">
    <property type="term" value="P:L-proline biosynthetic process"/>
    <property type="evidence" value="ECO:0007669"/>
    <property type="project" value="UniProtKB-UniRule"/>
</dbReference>
<dbReference type="SMART" id="SM00359">
    <property type="entry name" value="PUA"/>
    <property type="match status" value="1"/>
</dbReference>
<evidence type="ECO:0000256" key="2">
    <source>
        <dbReference type="ARBA" id="ARBA00022605"/>
    </source>
</evidence>
<dbReference type="Gene3D" id="2.30.130.10">
    <property type="entry name" value="PUA domain"/>
    <property type="match status" value="1"/>
</dbReference>
<comment type="catalytic activity">
    <reaction evidence="8">
        <text>L-glutamate + ATP = L-glutamyl 5-phosphate + ADP</text>
        <dbReference type="Rhea" id="RHEA:14877"/>
        <dbReference type="ChEBI" id="CHEBI:29985"/>
        <dbReference type="ChEBI" id="CHEBI:30616"/>
        <dbReference type="ChEBI" id="CHEBI:58274"/>
        <dbReference type="ChEBI" id="CHEBI:456216"/>
        <dbReference type="EC" id="2.7.2.11"/>
    </reaction>
</comment>
<dbReference type="InterPro" id="IPR036393">
    <property type="entry name" value="AceGlu_kinase-like_sf"/>
</dbReference>
<dbReference type="InterPro" id="IPR011529">
    <property type="entry name" value="Glu_5kinase"/>
</dbReference>
<dbReference type="PIRSF" id="PIRSF000729">
    <property type="entry name" value="GK"/>
    <property type="match status" value="1"/>
</dbReference>
<dbReference type="AlphaFoldDB" id="A0A238Y9B3"/>
<feature type="binding site" evidence="8">
    <location>
        <begin position="228"/>
        <end position="234"/>
    </location>
    <ligand>
        <name>ATP</name>
        <dbReference type="ChEBI" id="CHEBI:30616"/>
    </ligand>
</feature>
<dbReference type="InterPro" id="IPR015947">
    <property type="entry name" value="PUA-like_sf"/>
</dbReference>
<dbReference type="NCBIfam" id="TIGR01027">
    <property type="entry name" value="proB"/>
    <property type="match status" value="1"/>
</dbReference>
<feature type="domain" description="PUA" evidence="9">
    <location>
        <begin position="294"/>
        <end position="373"/>
    </location>
</feature>
<dbReference type="UniPathway" id="UPA00098">
    <property type="reaction ID" value="UER00359"/>
</dbReference>
<protein>
    <recommendedName>
        <fullName evidence="8">Glutamate 5-kinase</fullName>
        <ecNumber evidence="8">2.7.2.11</ecNumber>
    </recommendedName>
    <alternativeName>
        <fullName evidence="8">Gamma-glutamyl kinase</fullName>
        <shortName evidence="8">GK</shortName>
    </alternativeName>
</protein>
<dbReference type="CDD" id="cd04242">
    <property type="entry name" value="AAK_G5K_ProB"/>
    <property type="match status" value="1"/>
</dbReference>
<evidence type="ECO:0000256" key="7">
    <source>
        <dbReference type="ARBA" id="ARBA00022840"/>
    </source>
</evidence>
<sequence>MVGAAESLRADILSRARTVVVKVGSAVLTCGAGLDARAIGRLVDQLSMLHDRGLKVVLVSSGAVAAGRTRIRQSVAGAESIDFSELPSRQAASAIGQSRLMHEYDQEFGRFGKTVAQILLTREDLKSRKRFLNARNTMRRLLDWGVIPVINENDTVAVAELEFGDNDTLASLIVDLVGAELFVNLTSAGGVFDKNPDKHPDACCLPVIEDVESLDIEGMCDGKTSVGSGGMYSKLRAARRAAQLGVATLIVSGREGIPLDRVFRGEALGTLVLPLARTVSHRKFWLAYHDTPAGSVQVDVGAAKALREKGKSLLPAGVRAVEGRFARGALVRIEDEAGATVGVGLSNYSAAEMRRIMGRKSAELAEVLGQAPFAEAIHRDNLLLDAAL</sequence>
<feature type="binding site" evidence="8">
    <location>
        <position position="61"/>
    </location>
    <ligand>
        <name>substrate</name>
    </ligand>
</feature>
<evidence type="ECO:0000256" key="5">
    <source>
        <dbReference type="ARBA" id="ARBA00022741"/>
    </source>
</evidence>
<name>A0A238Y9B3_9BACT</name>
<comment type="similarity">
    <text evidence="8">Belongs to the glutamate 5-kinase family.</text>
</comment>
<dbReference type="InterPro" id="IPR019797">
    <property type="entry name" value="Glutamate_5-kinase_CS"/>
</dbReference>
<dbReference type="InterPro" id="IPR001057">
    <property type="entry name" value="Glu/AcGlu_kinase"/>
</dbReference>
<keyword evidence="11" id="KW-1185">Reference proteome</keyword>